<name>A0A7I7M7E0_9MYCO</name>
<protein>
    <submittedName>
        <fullName evidence="1">Uncharacterized protein</fullName>
    </submittedName>
</protein>
<evidence type="ECO:0000313" key="1">
    <source>
        <dbReference type="EMBL" id="BBX67463.1"/>
    </source>
</evidence>
<keyword evidence="2" id="KW-1185">Reference proteome</keyword>
<proteinExistence type="predicted"/>
<evidence type="ECO:0000313" key="2">
    <source>
        <dbReference type="Proteomes" id="UP000466514"/>
    </source>
</evidence>
<dbReference type="KEGG" id="mpsc:MPSYJ_09240"/>
<sequence>MAPAVSDPVSADAVSAPAIKAADTPAATTPAPIHADSCAMCLPTLDIDGRVMTAVNKLEQVSQRTDSFSDLVIFVSRPPDGAAALSGVVLMRVG</sequence>
<dbReference type="Proteomes" id="UP000466514">
    <property type="component" value="Chromosome"/>
</dbReference>
<dbReference type="EMBL" id="AP022574">
    <property type="protein sequence ID" value="BBX67463.1"/>
    <property type="molecule type" value="Genomic_DNA"/>
</dbReference>
<organism evidence="1 2">
    <name type="scientific">Mycolicibacterium psychrotolerans</name>
    <dbReference type="NCBI Taxonomy" id="216929"/>
    <lineage>
        <taxon>Bacteria</taxon>
        <taxon>Bacillati</taxon>
        <taxon>Actinomycetota</taxon>
        <taxon>Actinomycetes</taxon>
        <taxon>Mycobacteriales</taxon>
        <taxon>Mycobacteriaceae</taxon>
        <taxon>Mycolicibacterium</taxon>
    </lineage>
</organism>
<reference evidence="1 2" key="1">
    <citation type="journal article" date="2019" name="Emerg. Microbes Infect.">
        <title>Comprehensive subspecies identification of 175 nontuberculous mycobacteria species based on 7547 genomic profiles.</title>
        <authorList>
            <person name="Matsumoto Y."/>
            <person name="Kinjo T."/>
            <person name="Motooka D."/>
            <person name="Nabeya D."/>
            <person name="Jung N."/>
            <person name="Uechi K."/>
            <person name="Horii T."/>
            <person name="Iida T."/>
            <person name="Fujita J."/>
            <person name="Nakamura S."/>
        </authorList>
    </citation>
    <scope>NUCLEOTIDE SEQUENCE [LARGE SCALE GENOMIC DNA]</scope>
    <source>
        <strain evidence="1 2">JCM 13323</strain>
    </source>
</reference>
<dbReference type="AlphaFoldDB" id="A0A7I7M7E0"/>
<gene>
    <name evidence="1" type="ORF">MPSYJ_09240</name>
</gene>
<accession>A0A7I7M7E0</accession>